<evidence type="ECO:0000313" key="1">
    <source>
        <dbReference type="EMBL" id="EEN55005.1"/>
    </source>
</evidence>
<name>C3YY46_BRAFL</name>
<proteinExistence type="predicted"/>
<gene>
    <name evidence="1" type="ORF">BRAFLDRAFT_79926</name>
</gene>
<organism>
    <name type="scientific">Branchiostoma floridae</name>
    <name type="common">Florida lancelet</name>
    <name type="synonym">Amphioxus</name>
    <dbReference type="NCBI Taxonomy" id="7739"/>
    <lineage>
        <taxon>Eukaryota</taxon>
        <taxon>Metazoa</taxon>
        <taxon>Chordata</taxon>
        <taxon>Cephalochordata</taxon>
        <taxon>Leptocardii</taxon>
        <taxon>Amphioxiformes</taxon>
        <taxon>Branchiostomatidae</taxon>
        <taxon>Branchiostoma</taxon>
    </lineage>
</organism>
<accession>C3YY46</accession>
<dbReference type="AlphaFoldDB" id="C3YY46"/>
<sequence length="152" mass="17858">MLLQRVERRSRALKKAQDWIEKARGWWRISWMSSEASGDEDQERYTVRHIAWESKSLRKLKYSQDQPTARFNNVLKKDLTQSFSNFYVERVSAARDARTSIDNVKMNLQLSAIKPLHTNWLLGAVDRLETKPDVIARGWERTGIRDAIKKVL</sequence>
<dbReference type="EMBL" id="GG666563">
    <property type="protein sequence ID" value="EEN55005.1"/>
    <property type="molecule type" value="Genomic_DNA"/>
</dbReference>
<dbReference type="InParanoid" id="C3YY46"/>
<reference evidence="1" key="1">
    <citation type="journal article" date="2008" name="Nature">
        <title>The amphioxus genome and the evolution of the chordate karyotype.</title>
        <authorList>
            <consortium name="US DOE Joint Genome Institute (JGI-PGF)"/>
            <person name="Putnam N.H."/>
            <person name="Butts T."/>
            <person name="Ferrier D.E.K."/>
            <person name="Furlong R.F."/>
            <person name="Hellsten U."/>
            <person name="Kawashima T."/>
            <person name="Robinson-Rechavi M."/>
            <person name="Shoguchi E."/>
            <person name="Terry A."/>
            <person name="Yu J.-K."/>
            <person name="Benito-Gutierrez E.L."/>
            <person name="Dubchak I."/>
            <person name="Garcia-Fernandez J."/>
            <person name="Gibson-Brown J.J."/>
            <person name="Grigoriev I.V."/>
            <person name="Horton A.C."/>
            <person name="de Jong P.J."/>
            <person name="Jurka J."/>
            <person name="Kapitonov V.V."/>
            <person name="Kohara Y."/>
            <person name="Kuroki Y."/>
            <person name="Lindquist E."/>
            <person name="Lucas S."/>
            <person name="Osoegawa K."/>
            <person name="Pennacchio L.A."/>
            <person name="Salamov A.A."/>
            <person name="Satou Y."/>
            <person name="Sauka-Spengler T."/>
            <person name="Schmutz J."/>
            <person name="Shin-I T."/>
            <person name="Toyoda A."/>
            <person name="Bronner-Fraser M."/>
            <person name="Fujiyama A."/>
            <person name="Holland L.Z."/>
            <person name="Holland P.W.H."/>
            <person name="Satoh N."/>
            <person name="Rokhsar D.S."/>
        </authorList>
    </citation>
    <scope>NUCLEOTIDE SEQUENCE [LARGE SCALE GENOMIC DNA]</scope>
    <source>
        <strain evidence="1">S238N-H82</strain>
        <tissue evidence="1">Testes</tissue>
    </source>
</reference>
<protein>
    <submittedName>
        <fullName evidence="1">Uncharacterized protein</fullName>
    </submittedName>
</protein>